<dbReference type="Proteomes" id="UP000316759">
    <property type="component" value="Unassembled WGS sequence"/>
</dbReference>
<comment type="caution">
    <text evidence="2">The sequence shown here is derived from an EMBL/GenBank/DDBJ whole genome shotgun (WGS) entry which is preliminary data.</text>
</comment>
<gene>
    <name evidence="2" type="ORF">FGIG_06748</name>
</gene>
<feature type="chain" id="PRO_5021310957" evidence="1">
    <location>
        <begin position="20"/>
        <end position="121"/>
    </location>
</feature>
<dbReference type="AlphaFoldDB" id="A0A504YWB4"/>
<proteinExistence type="predicted"/>
<reference evidence="2 3" key="1">
    <citation type="submission" date="2019-04" db="EMBL/GenBank/DDBJ databases">
        <title>Annotation for the trematode Fasciola gigantica.</title>
        <authorList>
            <person name="Choi Y.-J."/>
        </authorList>
    </citation>
    <scope>NUCLEOTIDE SEQUENCE [LARGE SCALE GENOMIC DNA]</scope>
    <source>
        <strain evidence="2">Uganda_cow_1</strain>
    </source>
</reference>
<evidence type="ECO:0000313" key="3">
    <source>
        <dbReference type="Proteomes" id="UP000316759"/>
    </source>
</evidence>
<dbReference type="EMBL" id="SUNJ01006903">
    <property type="protein sequence ID" value="TPP62387.1"/>
    <property type="molecule type" value="Genomic_DNA"/>
</dbReference>
<keyword evidence="3" id="KW-1185">Reference proteome</keyword>
<evidence type="ECO:0000313" key="2">
    <source>
        <dbReference type="EMBL" id="TPP62387.1"/>
    </source>
</evidence>
<keyword evidence="1" id="KW-0732">Signal</keyword>
<sequence length="121" mass="14020">MNPVFWLLCLIDLCLKVWTSSLSQSHSYAPVNLSSMEQMQSDSTNTNGYNLLRGDVERERLTVTRGLSAPLLHVHLPIQMRAQKGEVCRVEVEEFQPLLSMVGHLEPKIFWKIRTVWFDNY</sequence>
<name>A0A504YWB4_FASGI</name>
<organism evidence="2 3">
    <name type="scientific">Fasciola gigantica</name>
    <name type="common">Giant liver fluke</name>
    <dbReference type="NCBI Taxonomy" id="46835"/>
    <lineage>
        <taxon>Eukaryota</taxon>
        <taxon>Metazoa</taxon>
        <taxon>Spiralia</taxon>
        <taxon>Lophotrochozoa</taxon>
        <taxon>Platyhelminthes</taxon>
        <taxon>Trematoda</taxon>
        <taxon>Digenea</taxon>
        <taxon>Plagiorchiida</taxon>
        <taxon>Echinostomata</taxon>
        <taxon>Echinostomatoidea</taxon>
        <taxon>Fasciolidae</taxon>
        <taxon>Fasciola</taxon>
    </lineage>
</organism>
<accession>A0A504YWB4</accession>
<dbReference type="OrthoDB" id="10618304at2759"/>
<evidence type="ECO:0000256" key="1">
    <source>
        <dbReference type="SAM" id="SignalP"/>
    </source>
</evidence>
<protein>
    <submittedName>
        <fullName evidence="2">Fras1 extracellular matrix protein</fullName>
    </submittedName>
</protein>
<feature type="signal peptide" evidence="1">
    <location>
        <begin position="1"/>
        <end position="19"/>
    </location>
</feature>